<dbReference type="EMBL" id="SDKK01000020">
    <property type="protein sequence ID" value="TYC54470.1"/>
    <property type="molecule type" value="Genomic_DNA"/>
</dbReference>
<evidence type="ECO:0000313" key="4">
    <source>
        <dbReference type="Proteomes" id="UP000389128"/>
    </source>
</evidence>
<organism evidence="3 4">
    <name type="scientific">Zoogloea oleivorans</name>
    <dbReference type="NCBI Taxonomy" id="1552750"/>
    <lineage>
        <taxon>Bacteria</taxon>
        <taxon>Pseudomonadati</taxon>
        <taxon>Pseudomonadota</taxon>
        <taxon>Betaproteobacteria</taxon>
        <taxon>Rhodocyclales</taxon>
        <taxon>Zoogloeaceae</taxon>
        <taxon>Zoogloea</taxon>
    </lineage>
</organism>
<keyword evidence="2" id="KW-0472">Membrane</keyword>
<feature type="transmembrane region" description="Helical" evidence="2">
    <location>
        <begin position="197"/>
        <end position="217"/>
    </location>
</feature>
<keyword evidence="2" id="KW-1133">Transmembrane helix</keyword>
<evidence type="ECO:0000313" key="3">
    <source>
        <dbReference type="EMBL" id="TYC54470.1"/>
    </source>
</evidence>
<accession>A0A6C2CJS9</accession>
<keyword evidence="4" id="KW-1185">Reference proteome</keyword>
<feature type="transmembrane region" description="Helical" evidence="2">
    <location>
        <begin position="245"/>
        <end position="266"/>
    </location>
</feature>
<dbReference type="PANTHER" id="PTHR34219">
    <property type="entry name" value="IRON-REGULATED INNER MEMBRANE PROTEIN-RELATED"/>
    <property type="match status" value="1"/>
</dbReference>
<dbReference type="OrthoDB" id="9760788at2"/>
<proteinExistence type="predicted"/>
<feature type="region of interest" description="Disordered" evidence="1">
    <location>
        <begin position="480"/>
        <end position="503"/>
    </location>
</feature>
<dbReference type="PANTHER" id="PTHR34219:SF6">
    <property type="entry name" value="BLR3280 PROTEIN"/>
    <property type="match status" value="1"/>
</dbReference>
<dbReference type="InterPro" id="IPR005625">
    <property type="entry name" value="PepSY-ass_TM"/>
</dbReference>
<protein>
    <submittedName>
        <fullName evidence="3">PepSY domain-containing protein</fullName>
    </submittedName>
</protein>
<sequence length="503" mass="56644">MSLWFLSGLVIMYSDASALNRAEQLAHAQSLQPQSGWLSLGQAWERSAIQRQMLFDGKPATIIDARLVRQGAEARWLIEDSQGKRFALSAINGRLDGASVNDAASIARHWTGDERTDIRYIDTGAQDSAVRNYEALRPFHRFAIGDGSRELLVSAITGEVVRDSTRLDRALYWTGNWIHLLRPLETLGLSADTRRTVLTWLGGFAFAGALTGLIIGWQRWRPGWGGRATYSQGRKQPYREFWFKWHFWTGLLGGSFALLWAFSGYLNGNPFGLFSPAAPNRAELLRYQGSSLPASMRDWRPSAFVTDTDNRDIVELAWRRLGDTTVLLGLTRDGRRLPQPVDGGSLHFQTSALLAAAERLTDKTPVASQALITEYDSYYYARRGQAAFDRPLPVLQIDLADAAATRLYLDPQDGRLLLRQDTSRRAYRWLWSAIHHWDIGWLAQRPLWDAWMLTWVLMGVVLGSSSVVIGWKRLKKTFHADKPAPRQTDTSRAAKPMAVTQGQ</sequence>
<evidence type="ECO:0000256" key="2">
    <source>
        <dbReference type="SAM" id="Phobius"/>
    </source>
</evidence>
<dbReference type="AlphaFoldDB" id="A0A6C2CJS9"/>
<dbReference type="Pfam" id="PF03929">
    <property type="entry name" value="PepSY_TM"/>
    <property type="match status" value="1"/>
</dbReference>
<comment type="caution">
    <text evidence="3">The sequence shown here is derived from an EMBL/GenBank/DDBJ whole genome shotgun (WGS) entry which is preliminary data.</text>
</comment>
<reference evidence="3 4" key="1">
    <citation type="submission" date="2019-01" db="EMBL/GenBank/DDBJ databases">
        <title>Zoogloea oleivorans genome sequencing and assembly.</title>
        <authorList>
            <person name="Tancsics A."/>
            <person name="Farkas M."/>
            <person name="Kriszt B."/>
            <person name="Maroti G."/>
            <person name="Horvath B."/>
        </authorList>
    </citation>
    <scope>NUCLEOTIDE SEQUENCE [LARGE SCALE GENOMIC DNA]</scope>
    <source>
        <strain evidence="3 4">Buc</strain>
    </source>
</reference>
<feature type="transmembrane region" description="Helical" evidence="2">
    <location>
        <begin position="450"/>
        <end position="471"/>
    </location>
</feature>
<dbReference type="Proteomes" id="UP000389128">
    <property type="component" value="Unassembled WGS sequence"/>
</dbReference>
<evidence type="ECO:0000256" key="1">
    <source>
        <dbReference type="SAM" id="MobiDB-lite"/>
    </source>
</evidence>
<keyword evidence="2" id="KW-0812">Transmembrane</keyword>
<gene>
    <name evidence="3" type="ORF">ETQ85_18990</name>
</gene>
<name>A0A6C2CJS9_9RHOO</name>